<evidence type="ECO:0008006" key="2">
    <source>
        <dbReference type="Google" id="ProtNLM"/>
    </source>
</evidence>
<evidence type="ECO:0000313" key="1">
    <source>
        <dbReference type="EMBL" id="VVU94919.1"/>
    </source>
</evidence>
<gene>
    <name evidence="1" type="ORF">CPAV1605_644</name>
</gene>
<dbReference type="GO" id="GO:0003676">
    <property type="term" value="F:nucleic acid binding"/>
    <property type="evidence" value="ECO:0007669"/>
    <property type="project" value="InterPro"/>
</dbReference>
<accession>A0A5E8CJV4</accession>
<protein>
    <recommendedName>
        <fullName evidence="2">Mitochondrial resolvase Ydc2 catalytic domain-containing protein</fullName>
    </recommendedName>
</protein>
<dbReference type="AlphaFoldDB" id="A0A5E8CJV4"/>
<reference evidence="1" key="1">
    <citation type="submission" date="2019-09" db="EMBL/GenBank/DDBJ databases">
        <authorList>
            <person name="Needham M D."/>
        </authorList>
    </citation>
    <scope>NUCLEOTIDE SEQUENCE</scope>
</reference>
<organism evidence="1">
    <name type="scientific">seawater metagenome</name>
    <dbReference type="NCBI Taxonomy" id="1561972"/>
    <lineage>
        <taxon>unclassified sequences</taxon>
        <taxon>metagenomes</taxon>
        <taxon>ecological metagenomes</taxon>
    </lineage>
</organism>
<dbReference type="Gene3D" id="3.30.420.10">
    <property type="entry name" value="Ribonuclease H-like superfamily/Ribonuclease H"/>
    <property type="match status" value="1"/>
</dbReference>
<dbReference type="SUPFAM" id="SSF53098">
    <property type="entry name" value="Ribonuclease H-like"/>
    <property type="match status" value="1"/>
</dbReference>
<dbReference type="EMBL" id="CABVLZ010000002">
    <property type="protein sequence ID" value="VVU94919.1"/>
    <property type="molecule type" value="Genomic_DNA"/>
</dbReference>
<sequence>MKILSWDVGIIHLAYCILEYDENNKKFKIYDWKQINLTNYNEDDYKCMIEIKNKGVCGCNGKYFYTNENDEKVYLCGKHKSKYDPEFEELEKYFVNRKEEKIKNKCCYEKDGKECSRNGYYYKDDKCFCTVHAKCIVKKLNNNKKLQSIKKVNSMKVSIDELRLNLVTKLDELSQLLKVEKVLIENQPSLKNPKMKAISSTIYDYFLIRGIVDKKNNSTITSVKYISPSNKLKVDADNTIKTLSKTADNKKYKLTKQLGIQYCKQLIQHDQVNLDFLATQKKKDDLCDAFLQGAYYLTK</sequence>
<dbReference type="InterPro" id="IPR012337">
    <property type="entry name" value="RNaseH-like_sf"/>
</dbReference>
<name>A0A5E8CJV4_9ZZZZ</name>
<proteinExistence type="predicted"/>
<dbReference type="InterPro" id="IPR036397">
    <property type="entry name" value="RNaseH_sf"/>
</dbReference>